<dbReference type="AlphaFoldDB" id="A0A6H1ZZW2"/>
<dbReference type="EMBL" id="MT142341">
    <property type="protein sequence ID" value="QJA78536.1"/>
    <property type="molecule type" value="Genomic_DNA"/>
</dbReference>
<accession>A0A6H1ZZW2</accession>
<sequence length="84" mass="9553">MTNEDYKPRFSFEISYEQKLRADTLLVNYGLRRSLFTIILDDVLDLIQDHGGLAVGIIMSKQCKPRDLLPSLKGIEQVANKIGE</sequence>
<evidence type="ECO:0000313" key="4">
    <source>
        <dbReference type="EMBL" id="QJH96090.1"/>
    </source>
</evidence>
<protein>
    <submittedName>
        <fullName evidence="1">Uncharacterized protein</fullName>
    </submittedName>
</protein>
<gene>
    <name evidence="3" type="ORF">MM415A01058_0024</name>
    <name evidence="2" type="ORF">MM415B01809_0008</name>
    <name evidence="1" type="ORF">TM448A03090_0001</name>
    <name evidence="4" type="ORF">TM448B00617_0015</name>
</gene>
<dbReference type="EMBL" id="MT141233">
    <property type="protein sequence ID" value="QJA56676.1"/>
    <property type="molecule type" value="Genomic_DNA"/>
</dbReference>
<dbReference type="EMBL" id="MT144380">
    <property type="protein sequence ID" value="QJA52941.1"/>
    <property type="molecule type" value="Genomic_DNA"/>
</dbReference>
<proteinExistence type="predicted"/>
<evidence type="ECO:0000313" key="1">
    <source>
        <dbReference type="EMBL" id="QJA52941.1"/>
    </source>
</evidence>
<organism evidence="1">
    <name type="scientific">viral metagenome</name>
    <dbReference type="NCBI Taxonomy" id="1070528"/>
    <lineage>
        <taxon>unclassified sequences</taxon>
        <taxon>metagenomes</taxon>
        <taxon>organismal metagenomes</taxon>
    </lineage>
</organism>
<evidence type="ECO:0000313" key="3">
    <source>
        <dbReference type="EMBL" id="QJA78536.1"/>
    </source>
</evidence>
<dbReference type="EMBL" id="MT144639">
    <property type="protein sequence ID" value="QJH96090.1"/>
    <property type="molecule type" value="Genomic_DNA"/>
</dbReference>
<reference evidence="1" key="1">
    <citation type="submission" date="2020-03" db="EMBL/GenBank/DDBJ databases">
        <title>The deep terrestrial virosphere.</title>
        <authorList>
            <person name="Holmfeldt K."/>
            <person name="Nilsson E."/>
            <person name="Simone D."/>
            <person name="Lopez-Fernandez M."/>
            <person name="Wu X."/>
            <person name="de Brujin I."/>
            <person name="Lundin D."/>
            <person name="Andersson A."/>
            <person name="Bertilsson S."/>
            <person name="Dopson M."/>
        </authorList>
    </citation>
    <scope>NUCLEOTIDE SEQUENCE</scope>
    <source>
        <strain evidence="3">MM415A01058</strain>
        <strain evidence="2">MM415B01809</strain>
        <strain evidence="1">TM448A03090</strain>
        <strain evidence="4">TM448B00617</strain>
    </source>
</reference>
<evidence type="ECO:0000313" key="2">
    <source>
        <dbReference type="EMBL" id="QJA56676.1"/>
    </source>
</evidence>
<name>A0A6H1ZZW2_9ZZZZ</name>